<dbReference type="EnsemblPlants" id="AET3Gv20451900.44">
    <property type="protein sequence ID" value="AET3Gv20451900.44"/>
    <property type="gene ID" value="AET3Gv20451900"/>
</dbReference>
<protein>
    <recommendedName>
        <fullName evidence="4">Aminotransferase-like plant mobile domain-containing protein</fullName>
    </recommendedName>
</protein>
<reference evidence="2" key="4">
    <citation type="submission" date="2019-03" db="UniProtKB">
        <authorList>
            <consortium name="EnsemblPlants"/>
        </authorList>
    </citation>
    <scope>IDENTIFICATION</scope>
</reference>
<keyword evidence="3" id="KW-1185">Reference proteome</keyword>
<evidence type="ECO:0008006" key="4">
    <source>
        <dbReference type="Google" id="ProtNLM"/>
    </source>
</evidence>
<evidence type="ECO:0000256" key="1">
    <source>
        <dbReference type="SAM" id="SignalP"/>
    </source>
</evidence>
<organism evidence="2 3">
    <name type="scientific">Aegilops tauschii subsp. strangulata</name>
    <name type="common">Goatgrass</name>
    <dbReference type="NCBI Taxonomy" id="200361"/>
    <lineage>
        <taxon>Eukaryota</taxon>
        <taxon>Viridiplantae</taxon>
        <taxon>Streptophyta</taxon>
        <taxon>Embryophyta</taxon>
        <taxon>Tracheophyta</taxon>
        <taxon>Spermatophyta</taxon>
        <taxon>Magnoliopsida</taxon>
        <taxon>Liliopsida</taxon>
        <taxon>Poales</taxon>
        <taxon>Poaceae</taxon>
        <taxon>BOP clade</taxon>
        <taxon>Pooideae</taxon>
        <taxon>Triticodae</taxon>
        <taxon>Triticeae</taxon>
        <taxon>Triticinae</taxon>
        <taxon>Aegilops</taxon>
    </lineage>
</organism>
<accession>A0A453ET96</accession>
<evidence type="ECO:0000313" key="2">
    <source>
        <dbReference type="EnsemblPlants" id="AET3Gv20451900.44"/>
    </source>
</evidence>
<name>A0A453ET96_AEGTS</name>
<feature type="signal peptide" evidence="1">
    <location>
        <begin position="1"/>
        <end position="23"/>
    </location>
</feature>
<reference evidence="2" key="3">
    <citation type="journal article" date="2017" name="Nature">
        <title>Genome sequence of the progenitor of the wheat D genome Aegilops tauschii.</title>
        <authorList>
            <person name="Luo M.C."/>
            <person name="Gu Y.Q."/>
            <person name="Puiu D."/>
            <person name="Wang H."/>
            <person name="Twardziok S.O."/>
            <person name="Deal K.R."/>
            <person name="Huo N."/>
            <person name="Zhu T."/>
            <person name="Wang L."/>
            <person name="Wang Y."/>
            <person name="McGuire P.E."/>
            <person name="Liu S."/>
            <person name="Long H."/>
            <person name="Ramasamy R.K."/>
            <person name="Rodriguez J.C."/>
            <person name="Van S.L."/>
            <person name="Yuan L."/>
            <person name="Wang Z."/>
            <person name="Xia Z."/>
            <person name="Xiao L."/>
            <person name="Anderson O.D."/>
            <person name="Ouyang S."/>
            <person name="Liang Y."/>
            <person name="Zimin A.V."/>
            <person name="Pertea G."/>
            <person name="Qi P."/>
            <person name="Bennetzen J.L."/>
            <person name="Dai X."/>
            <person name="Dawson M.W."/>
            <person name="Muller H.G."/>
            <person name="Kugler K."/>
            <person name="Rivarola-Duarte L."/>
            <person name="Spannagl M."/>
            <person name="Mayer K.F.X."/>
            <person name="Lu F.H."/>
            <person name="Bevan M.W."/>
            <person name="Leroy P."/>
            <person name="Li P."/>
            <person name="You F.M."/>
            <person name="Sun Q."/>
            <person name="Liu Z."/>
            <person name="Lyons E."/>
            <person name="Wicker T."/>
            <person name="Salzberg S.L."/>
            <person name="Devos K.M."/>
            <person name="Dvorak J."/>
        </authorList>
    </citation>
    <scope>NUCLEOTIDE SEQUENCE [LARGE SCALE GENOMIC DNA]</scope>
    <source>
        <strain evidence="2">cv. AL8/78</strain>
    </source>
</reference>
<sequence>MQISKIPPLHLSAQFLLLHLIYSLFQIHIPVQSNGDYILFILDHDIKTVNILDPTPIDPIYQYNPHARYVHKILWIAEYLTKAMSKACPGSRWNENIFLWRQKIIHDIPVQNRELSGYLVTHFMPTWEDENLHLPVLKDGYELRKQISGQLLTFKENECENNMPAGILEFISCIREIQNKAAQLCSPI</sequence>
<dbReference type="Gramene" id="AET3Gv20451900.44">
    <property type="protein sequence ID" value="AET3Gv20451900.44"/>
    <property type="gene ID" value="AET3Gv20451900"/>
</dbReference>
<reference evidence="3" key="2">
    <citation type="journal article" date="2017" name="Nat. Plants">
        <title>The Aegilops tauschii genome reveals multiple impacts of transposons.</title>
        <authorList>
            <person name="Zhao G."/>
            <person name="Zou C."/>
            <person name="Li K."/>
            <person name="Wang K."/>
            <person name="Li T."/>
            <person name="Gao L."/>
            <person name="Zhang X."/>
            <person name="Wang H."/>
            <person name="Yang Z."/>
            <person name="Liu X."/>
            <person name="Jiang W."/>
            <person name="Mao L."/>
            <person name="Kong X."/>
            <person name="Jiao Y."/>
            <person name="Jia J."/>
        </authorList>
    </citation>
    <scope>NUCLEOTIDE SEQUENCE [LARGE SCALE GENOMIC DNA]</scope>
    <source>
        <strain evidence="3">cv. AL8/78</strain>
    </source>
</reference>
<reference evidence="2" key="5">
    <citation type="journal article" date="2021" name="G3 (Bethesda)">
        <title>Aegilops tauschii genome assembly Aet v5.0 features greater sequence contiguity and improved annotation.</title>
        <authorList>
            <person name="Wang L."/>
            <person name="Zhu T."/>
            <person name="Rodriguez J.C."/>
            <person name="Deal K.R."/>
            <person name="Dubcovsky J."/>
            <person name="McGuire P.E."/>
            <person name="Lux T."/>
            <person name="Spannagl M."/>
            <person name="Mayer K.F.X."/>
            <person name="Baldrich P."/>
            <person name="Meyers B.C."/>
            <person name="Huo N."/>
            <person name="Gu Y.Q."/>
            <person name="Zhou H."/>
            <person name="Devos K.M."/>
            <person name="Bennetzen J.L."/>
            <person name="Unver T."/>
            <person name="Budak H."/>
            <person name="Gulick P.J."/>
            <person name="Galiba G."/>
            <person name="Kalapos B."/>
            <person name="Nelson D.R."/>
            <person name="Li P."/>
            <person name="You F.M."/>
            <person name="Luo M.C."/>
            <person name="Dvorak J."/>
        </authorList>
    </citation>
    <scope>NUCLEOTIDE SEQUENCE [LARGE SCALE GENOMIC DNA]</scope>
    <source>
        <strain evidence="2">cv. AL8/78</strain>
    </source>
</reference>
<keyword evidence="1" id="KW-0732">Signal</keyword>
<reference evidence="3" key="1">
    <citation type="journal article" date="2014" name="Science">
        <title>Ancient hybridizations among the ancestral genomes of bread wheat.</title>
        <authorList>
            <consortium name="International Wheat Genome Sequencing Consortium,"/>
            <person name="Marcussen T."/>
            <person name="Sandve S.R."/>
            <person name="Heier L."/>
            <person name="Spannagl M."/>
            <person name="Pfeifer M."/>
            <person name="Jakobsen K.S."/>
            <person name="Wulff B.B."/>
            <person name="Steuernagel B."/>
            <person name="Mayer K.F."/>
            <person name="Olsen O.A."/>
        </authorList>
    </citation>
    <scope>NUCLEOTIDE SEQUENCE [LARGE SCALE GENOMIC DNA]</scope>
    <source>
        <strain evidence="3">cv. AL8/78</strain>
    </source>
</reference>
<evidence type="ECO:0000313" key="3">
    <source>
        <dbReference type="Proteomes" id="UP000015105"/>
    </source>
</evidence>
<proteinExistence type="predicted"/>
<dbReference type="Proteomes" id="UP000015105">
    <property type="component" value="Chromosome 3D"/>
</dbReference>
<feature type="chain" id="PRO_5019348562" description="Aminotransferase-like plant mobile domain-containing protein" evidence="1">
    <location>
        <begin position="24"/>
        <end position="188"/>
    </location>
</feature>
<dbReference type="AlphaFoldDB" id="A0A453ET96"/>